<dbReference type="PANTHER" id="PTHR21301">
    <property type="entry name" value="REVERSE TRANSCRIPTASE"/>
    <property type="match status" value="1"/>
</dbReference>
<accession>A0A7R8H492</accession>
<keyword evidence="2" id="KW-1185">Reference proteome</keyword>
<sequence length="131" mass="14707">MISFKFTRGSLRPGCPIISGNESITKKIFQDSLDFFRYINEINESETLPTNATPISIDVVGLYSNIPVKEGIDTFQKVLETQTSKSIPTSFLTSLLKLVPILNKFEFDSKVFIWFWGTAMGTKVAIFSLAK</sequence>
<reference evidence="1" key="1">
    <citation type="submission" date="2021-02" db="EMBL/GenBank/DDBJ databases">
        <authorList>
            <person name="Bekaert M."/>
        </authorList>
    </citation>
    <scope>NUCLEOTIDE SEQUENCE</scope>
    <source>
        <strain evidence="1">IoA-00</strain>
    </source>
</reference>
<dbReference type="Proteomes" id="UP000675881">
    <property type="component" value="Chromosome 14"/>
</dbReference>
<name>A0A7R8H492_LEPSM</name>
<evidence type="ECO:0000313" key="1">
    <source>
        <dbReference type="EMBL" id="CAF2854879.1"/>
    </source>
</evidence>
<proteinExistence type="predicted"/>
<dbReference type="PANTHER" id="PTHR21301:SF10">
    <property type="entry name" value="REVERSE TRANSCRIPTASE DOMAIN-CONTAINING PROTEIN"/>
    <property type="match status" value="1"/>
</dbReference>
<organism evidence="1 2">
    <name type="scientific">Lepeophtheirus salmonis</name>
    <name type="common">Salmon louse</name>
    <name type="synonym">Caligus salmonis</name>
    <dbReference type="NCBI Taxonomy" id="72036"/>
    <lineage>
        <taxon>Eukaryota</taxon>
        <taxon>Metazoa</taxon>
        <taxon>Ecdysozoa</taxon>
        <taxon>Arthropoda</taxon>
        <taxon>Crustacea</taxon>
        <taxon>Multicrustacea</taxon>
        <taxon>Hexanauplia</taxon>
        <taxon>Copepoda</taxon>
        <taxon>Siphonostomatoida</taxon>
        <taxon>Caligidae</taxon>
        <taxon>Lepeophtheirus</taxon>
    </lineage>
</organism>
<evidence type="ECO:0000313" key="2">
    <source>
        <dbReference type="Proteomes" id="UP000675881"/>
    </source>
</evidence>
<protein>
    <submittedName>
        <fullName evidence="1">(salmon louse) hypothetical protein</fullName>
    </submittedName>
</protein>
<gene>
    <name evidence="1" type="ORF">LSAA_5611</name>
</gene>
<dbReference type="AlphaFoldDB" id="A0A7R8H492"/>
<dbReference type="EMBL" id="HG994593">
    <property type="protein sequence ID" value="CAF2854879.1"/>
    <property type="molecule type" value="Genomic_DNA"/>
</dbReference>